<sequence>MYNTFIFDLYGTLIDIHTDEESPEFWERLSYHFLYSGYPIKPEALKEQYREEVSRQFSNPAVKCEFPEIDVHLIFKTIASRKGQCPDVEWIEETVRWFRRLSIRRLQLYEGVKETLIILKAQNKKIYLLSNGQKTFVEEEMRALGINDLFDGIAISSNPGICKPDPLFYDYLVNTFKADLSSAIMIGNDATTDIEGAKRVGIDACYFHSNCSPNTIEVDCKYQIWDGNFRRILDMQ</sequence>
<keyword evidence="5" id="KW-1185">Reference proteome</keyword>
<evidence type="ECO:0000256" key="2">
    <source>
        <dbReference type="ARBA" id="ARBA00022801"/>
    </source>
</evidence>
<dbReference type="Proteomes" id="UP000198972">
    <property type="component" value="Unassembled WGS sequence"/>
</dbReference>
<dbReference type="PRINTS" id="PR00413">
    <property type="entry name" value="HADHALOGNASE"/>
</dbReference>
<keyword evidence="3" id="KW-0460">Magnesium</keyword>
<dbReference type="InterPro" id="IPR006439">
    <property type="entry name" value="HAD-SF_hydro_IA"/>
</dbReference>
<dbReference type="GO" id="GO:0046380">
    <property type="term" value="P:N-acetylneuraminate biosynthetic process"/>
    <property type="evidence" value="ECO:0007669"/>
    <property type="project" value="TreeGrafter"/>
</dbReference>
<dbReference type="InterPro" id="IPR051400">
    <property type="entry name" value="HAD-like_hydrolase"/>
</dbReference>
<dbReference type="InterPro" id="IPR036412">
    <property type="entry name" value="HAD-like_sf"/>
</dbReference>
<dbReference type="SUPFAM" id="SSF56784">
    <property type="entry name" value="HAD-like"/>
    <property type="match status" value="1"/>
</dbReference>
<dbReference type="GO" id="GO:0050124">
    <property type="term" value="F:N-acylneuraminate-9-phosphatase activity"/>
    <property type="evidence" value="ECO:0007669"/>
    <property type="project" value="TreeGrafter"/>
</dbReference>
<proteinExistence type="predicted"/>
<dbReference type="AlphaFoldDB" id="A0A1G7RRY8"/>
<dbReference type="EMBL" id="FNBG01000027">
    <property type="protein sequence ID" value="SDG12680.1"/>
    <property type="molecule type" value="Genomic_DNA"/>
</dbReference>
<dbReference type="Gene3D" id="3.40.50.1000">
    <property type="entry name" value="HAD superfamily/HAD-like"/>
    <property type="match status" value="1"/>
</dbReference>
<evidence type="ECO:0000313" key="5">
    <source>
        <dbReference type="Proteomes" id="UP000198972"/>
    </source>
</evidence>
<dbReference type="SFLD" id="SFLDG01129">
    <property type="entry name" value="C1.5:_HAD__Beta-PGM__Phosphata"/>
    <property type="match status" value="1"/>
</dbReference>
<dbReference type="RefSeq" id="WP_091234380.1">
    <property type="nucleotide sequence ID" value="NZ_FNBG01000027.1"/>
</dbReference>
<evidence type="ECO:0000256" key="1">
    <source>
        <dbReference type="ARBA" id="ARBA00001946"/>
    </source>
</evidence>
<accession>A0A1G7RRY8</accession>
<evidence type="ECO:0000256" key="3">
    <source>
        <dbReference type="ARBA" id="ARBA00022842"/>
    </source>
</evidence>
<dbReference type="PANTHER" id="PTHR46470:SF3">
    <property type="entry name" value="N-ACYLNEURAMINATE-9-PHOSPHATASE"/>
    <property type="match status" value="1"/>
</dbReference>
<reference evidence="4 5" key="1">
    <citation type="submission" date="2016-10" db="EMBL/GenBank/DDBJ databases">
        <authorList>
            <person name="de Groot N.N."/>
        </authorList>
    </citation>
    <scope>NUCLEOTIDE SEQUENCE [LARGE SCALE GENOMIC DNA]</scope>
    <source>
        <strain evidence="4 5">DSM 28129</strain>
    </source>
</reference>
<evidence type="ECO:0000313" key="4">
    <source>
        <dbReference type="EMBL" id="SDG12680.1"/>
    </source>
</evidence>
<dbReference type="SFLD" id="SFLDS00003">
    <property type="entry name" value="Haloacid_Dehalogenase"/>
    <property type="match status" value="1"/>
</dbReference>
<organism evidence="4 5">
    <name type="scientific">Fontibacillus panacisegetis</name>
    <dbReference type="NCBI Taxonomy" id="670482"/>
    <lineage>
        <taxon>Bacteria</taxon>
        <taxon>Bacillati</taxon>
        <taxon>Bacillota</taxon>
        <taxon>Bacilli</taxon>
        <taxon>Bacillales</taxon>
        <taxon>Paenibacillaceae</taxon>
        <taxon>Fontibacillus</taxon>
    </lineage>
</organism>
<dbReference type="Gene3D" id="1.10.150.520">
    <property type="match status" value="1"/>
</dbReference>
<keyword evidence="2 4" id="KW-0378">Hydrolase</keyword>
<comment type="cofactor">
    <cofactor evidence="1">
        <name>Mg(2+)</name>
        <dbReference type="ChEBI" id="CHEBI:18420"/>
    </cofactor>
</comment>
<dbReference type="Pfam" id="PF00702">
    <property type="entry name" value="Hydrolase"/>
    <property type="match status" value="1"/>
</dbReference>
<dbReference type="OrthoDB" id="264363at2"/>
<name>A0A1G7RRY8_9BACL</name>
<protein>
    <submittedName>
        <fullName evidence="4">Putative hydrolase of the HAD superfamily</fullName>
    </submittedName>
</protein>
<dbReference type="PANTHER" id="PTHR46470">
    <property type="entry name" value="N-ACYLNEURAMINATE-9-PHOSPHATASE"/>
    <property type="match status" value="1"/>
</dbReference>
<dbReference type="InterPro" id="IPR023214">
    <property type="entry name" value="HAD_sf"/>
</dbReference>
<dbReference type="STRING" id="670482.SAMN04488542_1273"/>
<dbReference type="NCBIfam" id="TIGR01549">
    <property type="entry name" value="HAD-SF-IA-v1"/>
    <property type="match status" value="1"/>
</dbReference>
<gene>
    <name evidence="4" type="ORF">SAMN04488542_1273</name>
</gene>